<evidence type="ECO:0000313" key="1">
    <source>
        <dbReference type="EMBL" id="KAJ0035394.1"/>
    </source>
</evidence>
<comment type="caution">
    <text evidence="1">The sequence shown here is derived from an EMBL/GenBank/DDBJ whole genome shotgun (WGS) entry which is preliminary data.</text>
</comment>
<proteinExistence type="predicted"/>
<name>A0ACC0YHF6_9ROSI</name>
<keyword evidence="2" id="KW-1185">Reference proteome</keyword>
<dbReference type="EMBL" id="CM047742">
    <property type="protein sequence ID" value="KAJ0035394.1"/>
    <property type="molecule type" value="Genomic_DNA"/>
</dbReference>
<sequence length="33" mass="3806">MNVQNELNCVNQKLNIAITSISNSYEHLFLQNL</sequence>
<gene>
    <name evidence="1" type="ORF">Pint_25177</name>
</gene>
<dbReference type="Proteomes" id="UP001163603">
    <property type="component" value="Chromosome 7"/>
</dbReference>
<accession>A0ACC0YHF6</accession>
<organism evidence="1 2">
    <name type="scientific">Pistacia integerrima</name>
    <dbReference type="NCBI Taxonomy" id="434235"/>
    <lineage>
        <taxon>Eukaryota</taxon>
        <taxon>Viridiplantae</taxon>
        <taxon>Streptophyta</taxon>
        <taxon>Embryophyta</taxon>
        <taxon>Tracheophyta</taxon>
        <taxon>Spermatophyta</taxon>
        <taxon>Magnoliopsida</taxon>
        <taxon>eudicotyledons</taxon>
        <taxon>Gunneridae</taxon>
        <taxon>Pentapetalae</taxon>
        <taxon>rosids</taxon>
        <taxon>malvids</taxon>
        <taxon>Sapindales</taxon>
        <taxon>Anacardiaceae</taxon>
        <taxon>Pistacia</taxon>
    </lineage>
</organism>
<evidence type="ECO:0000313" key="2">
    <source>
        <dbReference type="Proteomes" id="UP001163603"/>
    </source>
</evidence>
<reference evidence="2" key="1">
    <citation type="journal article" date="2023" name="G3 (Bethesda)">
        <title>Genome assembly and association tests identify interacting loci associated with vigor, precocity, and sex in interspecific pistachio rootstocks.</title>
        <authorList>
            <person name="Palmer W."/>
            <person name="Jacygrad E."/>
            <person name="Sagayaradj S."/>
            <person name="Cavanaugh K."/>
            <person name="Han R."/>
            <person name="Bertier L."/>
            <person name="Beede B."/>
            <person name="Kafkas S."/>
            <person name="Golino D."/>
            <person name="Preece J."/>
            <person name="Michelmore R."/>
        </authorList>
    </citation>
    <scope>NUCLEOTIDE SEQUENCE [LARGE SCALE GENOMIC DNA]</scope>
</reference>
<protein>
    <submittedName>
        <fullName evidence="1">Uncharacterized protein</fullName>
    </submittedName>
</protein>